<protein>
    <submittedName>
        <fullName evidence="5">Sulfatase</fullName>
    </submittedName>
</protein>
<proteinExistence type="inferred from homology"/>
<keyword evidence="3" id="KW-1133">Transmembrane helix</keyword>
<keyword evidence="3" id="KW-0812">Transmembrane</keyword>
<evidence type="ECO:0000259" key="4">
    <source>
        <dbReference type="Pfam" id="PF00884"/>
    </source>
</evidence>
<accession>A0A5K7XCR7</accession>
<reference evidence="6" key="1">
    <citation type="submission" date="2019-10" db="EMBL/GenBank/DDBJ databases">
        <title>Lacipirellula parvula gen. nov., sp. nov., representing a lineage of planctomycetes widespread in freshwater anoxic habitats, and description of the family Lacipirellulaceae.</title>
        <authorList>
            <person name="Dedysh S.N."/>
            <person name="Kulichevskaya I.S."/>
            <person name="Beletsky A.V."/>
            <person name="Rakitin A.L."/>
            <person name="Mardanov A.V."/>
            <person name="Ivanova A.A."/>
            <person name="Saltykova V.X."/>
            <person name="Rijpstra W.I.C."/>
            <person name="Sinninghe Damste J.S."/>
            <person name="Ravin N.V."/>
        </authorList>
    </citation>
    <scope>NUCLEOTIDE SEQUENCE [LARGE SCALE GENOMIC DNA]</scope>
    <source>
        <strain evidence="6">PX69</strain>
    </source>
</reference>
<comment type="similarity">
    <text evidence="1">Belongs to the sulfatase family.</text>
</comment>
<evidence type="ECO:0000256" key="1">
    <source>
        <dbReference type="ARBA" id="ARBA00008779"/>
    </source>
</evidence>
<dbReference type="InterPro" id="IPR000917">
    <property type="entry name" value="Sulfatase_N"/>
</dbReference>
<keyword evidence="3" id="KW-0472">Membrane</keyword>
<dbReference type="PANTHER" id="PTHR42693">
    <property type="entry name" value="ARYLSULFATASE FAMILY MEMBER"/>
    <property type="match status" value="1"/>
</dbReference>
<organism evidence="5 6">
    <name type="scientific">Lacipirellula parvula</name>
    <dbReference type="NCBI Taxonomy" id="2650471"/>
    <lineage>
        <taxon>Bacteria</taxon>
        <taxon>Pseudomonadati</taxon>
        <taxon>Planctomycetota</taxon>
        <taxon>Planctomycetia</taxon>
        <taxon>Pirellulales</taxon>
        <taxon>Lacipirellulaceae</taxon>
        <taxon>Lacipirellula</taxon>
    </lineage>
</organism>
<dbReference type="AlphaFoldDB" id="A0A5K7XCR7"/>
<gene>
    <name evidence="5" type="ORF">PLANPX_0501</name>
</gene>
<dbReference type="Gene3D" id="3.40.720.10">
    <property type="entry name" value="Alkaline Phosphatase, subunit A"/>
    <property type="match status" value="1"/>
</dbReference>
<dbReference type="EMBL" id="AP021861">
    <property type="protein sequence ID" value="BBO30889.1"/>
    <property type="molecule type" value="Genomic_DNA"/>
</dbReference>
<keyword evidence="2" id="KW-0378">Hydrolase</keyword>
<feature type="domain" description="Sulfatase N-terminal" evidence="4">
    <location>
        <begin position="176"/>
        <end position="363"/>
    </location>
</feature>
<keyword evidence="6" id="KW-1185">Reference proteome</keyword>
<evidence type="ECO:0000256" key="3">
    <source>
        <dbReference type="SAM" id="Phobius"/>
    </source>
</evidence>
<evidence type="ECO:0000313" key="6">
    <source>
        <dbReference type="Proteomes" id="UP000326837"/>
    </source>
</evidence>
<dbReference type="CDD" id="cd16027">
    <property type="entry name" value="SGSH"/>
    <property type="match status" value="1"/>
</dbReference>
<dbReference type="Proteomes" id="UP000326837">
    <property type="component" value="Chromosome"/>
</dbReference>
<dbReference type="InterPro" id="IPR017850">
    <property type="entry name" value="Alkaline_phosphatase_core_sf"/>
</dbReference>
<name>A0A5K7XCR7_9BACT</name>
<dbReference type="SUPFAM" id="SSF53649">
    <property type="entry name" value="Alkaline phosphatase-like"/>
    <property type="match status" value="1"/>
</dbReference>
<feature type="transmembrane region" description="Helical" evidence="3">
    <location>
        <begin position="51"/>
        <end position="74"/>
    </location>
</feature>
<dbReference type="PANTHER" id="PTHR42693:SF53">
    <property type="entry name" value="ENDO-4-O-SULFATASE"/>
    <property type="match status" value="1"/>
</dbReference>
<evidence type="ECO:0000313" key="5">
    <source>
        <dbReference type="EMBL" id="BBO30889.1"/>
    </source>
</evidence>
<dbReference type="Pfam" id="PF00884">
    <property type="entry name" value="Sulfatase"/>
    <property type="match status" value="1"/>
</dbReference>
<dbReference type="KEGG" id="lpav:PLANPX_0501"/>
<dbReference type="GO" id="GO:0004065">
    <property type="term" value="F:arylsulfatase activity"/>
    <property type="evidence" value="ECO:0007669"/>
    <property type="project" value="TreeGrafter"/>
</dbReference>
<sequence length="672" mass="74866">MSQQQVTVASLEMNCLAPSPLRGGLGRGANAGTRCTHPSLTLPLKGREPEVFARGVSAAFLSLFVAACCVLGFATNAHAADRPNILWLSTEDMSPHLGCYGDKEARTPNIDKLAAEGIRFDNAFVPSPVCATCRSSIITGVYSAALGTHHMRSKVKLPQKIRPFPTYLREAGYYCTNNEKQDYNFKTPAGSWDESSFDASWKNRQTDSTPFFAVFNFVGTHESSIRGDEPKYSQVTSKLAAADRHDPAKLTLPPYYPDTPKVREHWARYYNVVSSLDLWVAEHLAAIKEAGLADDTIVFFWSDHGAGIPRHKRWLYDTGMRVPLIVYVPEKWRHLVPCTPGEVRDQLVSLVDLGPTVLNLAGVKIPAYMQGQPFLGPNLPAPREYVYGVRDRMDESYDMIRAVRDGRYKYIRNYRPDRPYSQHQGYGDNSDIMREWRRLAAAGELNETQALFMREHKPVEELYDTDVDPYELNNLAADPAQAERLAKLSAVLDAWMLDVRDLGVVPEGMLSRIVPEGANRYKFFRDADGAERYQRMVNSIRETGLPLDLVKEANGADGADGPVDDSIRILAAERTLNQESLSDADRDAALATLIEIYRAGGSPWDQAEAATVLDLHVAGTSAVPALAAANREVKEQLRSMNDQNQPANSLKPWANRFDKRFVLRSEPAVSEK</sequence>
<dbReference type="InterPro" id="IPR050738">
    <property type="entry name" value="Sulfatase"/>
</dbReference>
<evidence type="ECO:0000256" key="2">
    <source>
        <dbReference type="ARBA" id="ARBA00022801"/>
    </source>
</evidence>